<dbReference type="PANTHER" id="PTHR16515:SF54">
    <property type="entry name" value="GROWTH FACTOR-INDEPENDENT 1B TRANSCRIPTION REPRESSOR"/>
    <property type="match status" value="1"/>
</dbReference>
<dbReference type="InterPro" id="IPR050331">
    <property type="entry name" value="Zinc_finger"/>
</dbReference>
<protein>
    <submittedName>
        <fullName evidence="6">Uncharacterized protein</fullName>
    </submittedName>
</protein>
<dbReference type="InterPro" id="IPR013087">
    <property type="entry name" value="Znf_C2H2_type"/>
</dbReference>
<dbReference type="PROSITE" id="PS00028">
    <property type="entry name" value="ZINC_FINGER_C2H2_1"/>
    <property type="match status" value="2"/>
</dbReference>
<dbReference type="GO" id="GO:0008270">
    <property type="term" value="F:zinc ion binding"/>
    <property type="evidence" value="ECO:0007669"/>
    <property type="project" value="UniProtKB-KW"/>
</dbReference>
<feature type="region of interest" description="Disordered" evidence="5">
    <location>
        <begin position="521"/>
        <end position="585"/>
    </location>
</feature>
<dbReference type="SMART" id="SM00980">
    <property type="entry name" value="THAP"/>
    <property type="match status" value="2"/>
</dbReference>
<organism evidence="6 7">
    <name type="scientific">Aedes aegypti</name>
    <name type="common">Yellowfever mosquito</name>
    <name type="synonym">Culex aegypti</name>
    <dbReference type="NCBI Taxonomy" id="7159"/>
    <lineage>
        <taxon>Eukaryota</taxon>
        <taxon>Metazoa</taxon>
        <taxon>Ecdysozoa</taxon>
        <taxon>Arthropoda</taxon>
        <taxon>Hexapoda</taxon>
        <taxon>Insecta</taxon>
        <taxon>Pterygota</taxon>
        <taxon>Neoptera</taxon>
        <taxon>Endopterygota</taxon>
        <taxon>Diptera</taxon>
        <taxon>Nematocera</taxon>
        <taxon>Culicoidea</taxon>
        <taxon>Culicidae</taxon>
        <taxon>Culicinae</taxon>
        <taxon>Aedini</taxon>
        <taxon>Aedes</taxon>
        <taxon>Stegomyia</taxon>
    </lineage>
</organism>
<keyword evidence="1" id="KW-0479">Metal-binding</keyword>
<keyword evidence="7" id="KW-1185">Reference proteome</keyword>
<dbReference type="InterPro" id="IPR036236">
    <property type="entry name" value="Znf_C2H2_sf"/>
</dbReference>
<keyword evidence="4" id="KW-0238">DNA-binding</keyword>
<evidence type="ECO:0000256" key="3">
    <source>
        <dbReference type="ARBA" id="ARBA00022833"/>
    </source>
</evidence>
<feature type="compositionally biased region" description="Low complexity" evidence="5">
    <location>
        <begin position="569"/>
        <end position="580"/>
    </location>
</feature>
<dbReference type="PROSITE" id="PS50157">
    <property type="entry name" value="ZINC_FINGER_C2H2_2"/>
    <property type="match status" value="2"/>
</dbReference>
<gene>
    <name evidence="6" type="primary">5568447</name>
</gene>
<dbReference type="PROSITE" id="PS50950">
    <property type="entry name" value="ZF_THAP"/>
    <property type="match status" value="1"/>
</dbReference>
<dbReference type="Proteomes" id="UP000008820">
    <property type="component" value="Chromosome 3"/>
</dbReference>
<evidence type="ECO:0000256" key="1">
    <source>
        <dbReference type="ARBA" id="ARBA00022723"/>
    </source>
</evidence>
<dbReference type="Gene3D" id="3.30.160.60">
    <property type="entry name" value="Classic Zinc Finger"/>
    <property type="match status" value="2"/>
</dbReference>
<sequence>MPSKCAVLSCPIYSPSKEHHLFRIPAVRVRASEDLRQQMLKRRARWGEVLRLTDPQMTHALVCGRHFVSGKPSASDDVESVDWIPTLHLDVQDDQVRRRSMYQPVKQESDLGHEPMAGTGLPIVRIETTSSTCCIPGCVNREQQWLTDFPRDDELRERWLKAISVGSGETISADQEEEADRKAQVCNMHFAAQAPEAIANGVDNKYREPTLFVRNDILIQVASCRLCMKFDTVDNMFNMKLNISDGHSLQWMAKKYFAQFLLIAEYAEEGYFCERCTVQIDMSHAFWREISEKSRRFKLLLRKMTTERVEFSSKVESGDDPNQSECTPGALIIKDEPLDDADMQQYFYNPVGQSRNASMESTITEEKPSLSDPSSIHLVKPPPLKVQLNFKCYVCSSRHESKNALIHHLMMDHQDHSSLNCQECNLSFKNIILFNKHLAMHDPSKRIKCSHCPLRFRKTSARTKHEVARHGVAPPPKNQYMTASATTATAASKDKVKRYPCSQCDKGFMYMSELQRHEKSCSGSFETEDETETGTDLHDEESLPPIYSNDFDAAAETDSDSVADMQQESNNQTPPTTQTSRRSRGRYREPLINDCDCRMKCGSKISVAKQIEINTQFWTLSKKGQQSFILNFSHRRPIKRRQESNFRRLFSYDYQLEDEHGLLQDVCSAFFLNTLGYDVRSSNMIYRYHDRAHAGPAPPSARGKYTRPKALHEAVKDDILTYASISVQDGQSMYLPPSLSYQGMFDSFNERRLQNQEQTCNYSFYCKRLRELNVKKSL</sequence>
<dbReference type="EnsemblMetazoa" id="AAEL006864-RB">
    <property type="protein sequence ID" value="AAEL006864-PB"/>
    <property type="gene ID" value="AAEL006864"/>
</dbReference>
<dbReference type="PANTHER" id="PTHR16515">
    <property type="entry name" value="PR DOMAIN ZINC FINGER PROTEIN"/>
    <property type="match status" value="1"/>
</dbReference>
<accession>A0A1S4FEY5</accession>
<dbReference type="InterPro" id="IPR006612">
    <property type="entry name" value="THAP_Znf"/>
</dbReference>
<dbReference type="SUPFAM" id="SSF57667">
    <property type="entry name" value="beta-beta-alpha zinc fingers"/>
    <property type="match status" value="2"/>
</dbReference>
<evidence type="ECO:0000313" key="6">
    <source>
        <dbReference type="EnsemblMetazoa" id="AAEL006864-PB"/>
    </source>
</evidence>
<dbReference type="GO" id="GO:0010468">
    <property type="term" value="P:regulation of gene expression"/>
    <property type="evidence" value="ECO:0007669"/>
    <property type="project" value="TreeGrafter"/>
</dbReference>
<dbReference type="SMART" id="SM00355">
    <property type="entry name" value="ZnF_C2H2"/>
    <property type="match status" value="4"/>
</dbReference>
<evidence type="ECO:0000313" key="7">
    <source>
        <dbReference type="Proteomes" id="UP000008820"/>
    </source>
</evidence>
<evidence type="ECO:0000256" key="5">
    <source>
        <dbReference type="SAM" id="MobiDB-lite"/>
    </source>
</evidence>
<dbReference type="InParanoid" id="A0A1S4FEY5"/>
<dbReference type="Pfam" id="PF05485">
    <property type="entry name" value="THAP"/>
    <property type="match status" value="1"/>
</dbReference>
<evidence type="ECO:0000256" key="4">
    <source>
        <dbReference type="ARBA" id="ARBA00023125"/>
    </source>
</evidence>
<dbReference type="VEuPathDB" id="VectorBase:AAEL006864"/>
<keyword evidence="3" id="KW-0862">Zinc</keyword>
<reference evidence="6 7" key="1">
    <citation type="submission" date="2017-06" db="EMBL/GenBank/DDBJ databases">
        <title>Aedes aegypti genome working group (AGWG) sequencing and assembly.</title>
        <authorList>
            <consortium name="Aedes aegypti Genome Working Group (AGWG)"/>
            <person name="Matthews B.J."/>
        </authorList>
    </citation>
    <scope>NUCLEOTIDE SEQUENCE [LARGE SCALE GENOMIC DNA]</scope>
    <source>
        <strain evidence="6 7">LVP_AGWG</strain>
    </source>
</reference>
<reference evidence="6" key="2">
    <citation type="submission" date="2020-05" db="UniProtKB">
        <authorList>
            <consortium name="EnsemblMetazoa"/>
        </authorList>
    </citation>
    <scope>IDENTIFICATION</scope>
    <source>
        <strain evidence="6">LVP_AGWG</strain>
    </source>
</reference>
<keyword evidence="2" id="KW-0863">Zinc-finger</keyword>
<dbReference type="OrthoDB" id="7574697at2759"/>
<proteinExistence type="predicted"/>
<dbReference type="AlphaFoldDB" id="A0A1S4FEY5"/>
<dbReference type="SUPFAM" id="SSF57716">
    <property type="entry name" value="Glucocorticoid receptor-like (DNA-binding domain)"/>
    <property type="match status" value="2"/>
</dbReference>
<dbReference type="GO" id="GO:0005634">
    <property type="term" value="C:nucleus"/>
    <property type="evidence" value="ECO:0007669"/>
    <property type="project" value="TreeGrafter"/>
</dbReference>
<name>A0A1S4FEY5_AEDAE</name>
<evidence type="ECO:0000256" key="2">
    <source>
        <dbReference type="ARBA" id="ARBA00022771"/>
    </source>
</evidence>
<dbReference type="GO" id="GO:0003677">
    <property type="term" value="F:DNA binding"/>
    <property type="evidence" value="ECO:0007669"/>
    <property type="project" value="UniProtKB-UniRule"/>
</dbReference>